<dbReference type="GO" id="GO:0016787">
    <property type="term" value="F:hydrolase activity"/>
    <property type="evidence" value="ECO:0007669"/>
    <property type="project" value="UniProtKB-KW"/>
</dbReference>
<sequence>MSFAIDRRQMIAALAASGAGALASPAMGAPYRMIPQRASARVVVDNDFAGDPDSLIALAHQLLTPKTRTTLITVSPTAPKLTPPEMQGRSSTMGAQIARELIRRAGVAANPPVIAGAEAVSADLAPTEAARAIVAEALREDPLPLFVTCGGPLTNVAAALKMAPQIARRMTVVWIGGGAYPAGGWEYNLNTDIAAAREVIERHKVPLWQIPQGAYRQMQASNADLAARLRPVSDFGAWLYDRFTTPPEWIDIGGTWPLGDSPTVLLTALTAESSVARDLPARRILPDGRYGAVVPGRKLRVFDTLDARLTFEDFHALMRLHAAGDL</sequence>
<evidence type="ECO:0000259" key="4">
    <source>
        <dbReference type="Pfam" id="PF01156"/>
    </source>
</evidence>
<comment type="caution">
    <text evidence="5">The sequence shown here is derived from an EMBL/GenBank/DDBJ whole genome shotgun (WGS) entry which is preliminary data.</text>
</comment>
<name>A0ABW9X936_9SPHN</name>
<keyword evidence="3" id="KW-0732">Signal</keyword>
<dbReference type="Gene3D" id="3.90.245.10">
    <property type="entry name" value="Ribonucleoside hydrolase-like"/>
    <property type="match status" value="1"/>
</dbReference>
<evidence type="ECO:0000313" key="6">
    <source>
        <dbReference type="Proteomes" id="UP000753724"/>
    </source>
</evidence>
<proteinExistence type="predicted"/>
<evidence type="ECO:0000256" key="1">
    <source>
        <dbReference type="ARBA" id="ARBA00022801"/>
    </source>
</evidence>
<dbReference type="SUPFAM" id="SSF53590">
    <property type="entry name" value="Nucleoside hydrolase"/>
    <property type="match status" value="1"/>
</dbReference>
<reference evidence="6" key="1">
    <citation type="submission" date="2020-01" db="EMBL/GenBank/DDBJ databases">
        <title>Sphingomonas sp. strain CSW-10.</title>
        <authorList>
            <person name="Chen W.-M."/>
        </authorList>
    </citation>
    <scope>NUCLEOTIDE SEQUENCE [LARGE SCALE GENOMIC DNA]</scope>
    <source>
        <strain evidence="6">FSY-8</strain>
    </source>
</reference>
<dbReference type="InterPro" id="IPR006311">
    <property type="entry name" value="TAT_signal"/>
</dbReference>
<feature type="domain" description="Inosine/uridine-preferring nucleoside hydrolase" evidence="4">
    <location>
        <begin position="121"/>
        <end position="236"/>
    </location>
</feature>
<evidence type="ECO:0000313" key="5">
    <source>
        <dbReference type="EMBL" id="NBC35046.1"/>
    </source>
</evidence>
<dbReference type="InterPro" id="IPR001910">
    <property type="entry name" value="Inosine/uridine_hydrolase_dom"/>
</dbReference>
<dbReference type="PROSITE" id="PS51318">
    <property type="entry name" value="TAT"/>
    <property type="match status" value="1"/>
</dbReference>
<dbReference type="InterPro" id="IPR036452">
    <property type="entry name" value="Ribo_hydro-like"/>
</dbReference>
<keyword evidence="2" id="KW-0326">Glycosidase</keyword>
<protein>
    <submittedName>
        <fullName evidence="5">Nucleoside hydrolase</fullName>
    </submittedName>
</protein>
<keyword evidence="1 5" id="KW-0378">Hydrolase</keyword>
<dbReference type="Proteomes" id="UP000753724">
    <property type="component" value="Unassembled WGS sequence"/>
</dbReference>
<dbReference type="EMBL" id="JAAAPO010000001">
    <property type="protein sequence ID" value="NBC35046.1"/>
    <property type="molecule type" value="Genomic_DNA"/>
</dbReference>
<accession>A0ABW9X936</accession>
<feature type="signal peptide" evidence="3">
    <location>
        <begin position="1"/>
        <end position="28"/>
    </location>
</feature>
<feature type="chain" id="PRO_5045735218" evidence="3">
    <location>
        <begin position="29"/>
        <end position="326"/>
    </location>
</feature>
<dbReference type="InterPro" id="IPR023186">
    <property type="entry name" value="IUNH"/>
</dbReference>
<dbReference type="PANTHER" id="PTHR12304:SF4">
    <property type="entry name" value="URIDINE NUCLEOSIDASE"/>
    <property type="match status" value="1"/>
</dbReference>
<dbReference type="Pfam" id="PF01156">
    <property type="entry name" value="IU_nuc_hydro"/>
    <property type="match status" value="1"/>
</dbReference>
<evidence type="ECO:0000256" key="2">
    <source>
        <dbReference type="ARBA" id="ARBA00023295"/>
    </source>
</evidence>
<organism evidence="5 6">
    <name type="scientific">Novosphingobium ovatum</name>
    <dbReference type="NCBI Taxonomy" id="1908523"/>
    <lineage>
        <taxon>Bacteria</taxon>
        <taxon>Pseudomonadati</taxon>
        <taxon>Pseudomonadota</taxon>
        <taxon>Alphaproteobacteria</taxon>
        <taxon>Sphingomonadales</taxon>
        <taxon>Sphingomonadaceae</taxon>
        <taxon>Novosphingobium</taxon>
    </lineage>
</organism>
<keyword evidence="6" id="KW-1185">Reference proteome</keyword>
<evidence type="ECO:0000256" key="3">
    <source>
        <dbReference type="SAM" id="SignalP"/>
    </source>
</evidence>
<gene>
    <name evidence="5" type="ORF">GTZ99_00570</name>
</gene>
<dbReference type="PANTHER" id="PTHR12304">
    <property type="entry name" value="INOSINE-URIDINE PREFERRING NUCLEOSIDE HYDROLASE"/>
    <property type="match status" value="1"/>
</dbReference>
<dbReference type="RefSeq" id="WP_161716349.1">
    <property type="nucleotide sequence ID" value="NZ_JAAAPO010000001.1"/>
</dbReference>